<evidence type="ECO:0000256" key="4">
    <source>
        <dbReference type="ARBA" id="ARBA00022692"/>
    </source>
</evidence>
<evidence type="ECO:0008006" key="13">
    <source>
        <dbReference type="Google" id="ProtNLM"/>
    </source>
</evidence>
<keyword evidence="7 10" id="KW-0472">Membrane</keyword>
<evidence type="ECO:0000256" key="9">
    <source>
        <dbReference type="ARBA" id="ARBA00023224"/>
    </source>
</evidence>
<reference evidence="11 12" key="1">
    <citation type="journal article" date="2017" name="Gigascience">
        <title>Genome sequence of the small brown planthopper, Laodelphax striatellus.</title>
        <authorList>
            <person name="Zhu J."/>
            <person name="Jiang F."/>
            <person name="Wang X."/>
            <person name="Yang P."/>
            <person name="Bao Y."/>
            <person name="Zhao W."/>
            <person name="Wang W."/>
            <person name="Lu H."/>
            <person name="Wang Q."/>
            <person name="Cui N."/>
            <person name="Li J."/>
            <person name="Chen X."/>
            <person name="Luo L."/>
            <person name="Yu J."/>
            <person name="Kang L."/>
            <person name="Cui F."/>
        </authorList>
    </citation>
    <scope>NUCLEOTIDE SEQUENCE [LARGE SCALE GENOMIC DNA]</scope>
    <source>
        <strain evidence="11">Lst14</strain>
    </source>
</reference>
<dbReference type="InterPro" id="IPR004117">
    <property type="entry name" value="7tm6_olfct_rcpt"/>
</dbReference>
<dbReference type="GO" id="GO:0004984">
    <property type="term" value="F:olfactory receptor activity"/>
    <property type="evidence" value="ECO:0007669"/>
    <property type="project" value="InterPro"/>
</dbReference>
<name>A0A482XR84_LAOST</name>
<dbReference type="STRING" id="195883.A0A482XR84"/>
<keyword evidence="2" id="KW-1003">Cell membrane</keyword>
<evidence type="ECO:0000313" key="12">
    <source>
        <dbReference type="Proteomes" id="UP000291343"/>
    </source>
</evidence>
<sequence>MELLRSVTHSYITRSSQSLNIARSRLFQTDRSPVNMATRLMNKLPIQENQLGKVLSNITATLRILNMQPAKKSSTFKARLLQFTAFYMLFQSIMIMFLGWHHWNFASRVAAMENLTYSFGFFSISTDLFLMSSRTSELITMIHSKYYLFGVKIDNNEDVYRNKKQLVENMEKSCLDGVLLIEKVIKCVYLGYMTLPVVSITFYLAKLSKIEDLRLPFIIFIPYIYPITLTFSSIQQYLLSTFITTVYVLYSAILTISVFKIMMLSVNNVLIEMELFRLNFDDLNLYFDYNGMEETSNVRILRENIEGKDCEEESDLKKLMTHVTKHHQIIFRKVKILNSGLRFRLLYFNAFSCLQICLSIFSFMKGEATLKIKHGLVILGMIFNSFFFCDLGQKLQDEGEKIRLDLFYGSKWVGCPNWLIKMLFVMMLQSNNLPKIGLYNVFTLNRNNLRV</sequence>
<keyword evidence="3" id="KW-0716">Sensory transduction</keyword>
<evidence type="ECO:0000256" key="2">
    <source>
        <dbReference type="ARBA" id="ARBA00022475"/>
    </source>
</evidence>
<evidence type="ECO:0000256" key="6">
    <source>
        <dbReference type="ARBA" id="ARBA00022989"/>
    </source>
</evidence>
<dbReference type="GO" id="GO:0005886">
    <property type="term" value="C:plasma membrane"/>
    <property type="evidence" value="ECO:0007669"/>
    <property type="project" value="UniProtKB-SubCell"/>
</dbReference>
<evidence type="ECO:0000313" key="11">
    <source>
        <dbReference type="EMBL" id="RZF47990.1"/>
    </source>
</evidence>
<comment type="caution">
    <text evidence="11">The sequence shown here is derived from an EMBL/GenBank/DDBJ whole genome shotgun (WGS) entry which is preliminary data.</text>
</comment>
<feature type="transmembrane region" description="Helical" evidence="10">
    <location>
        <begin position="80"/>
        <end position="103"/>
    </location>
</feature>
<dbReference type="InParanoid" id="A0A482XR84"/>
<comment type="subcellular location">
    <subcellularLocation>
        <location evidence="1">Cell membrane</location>
        <topology evidence="1">Multi-pass membrane protein</topology>
    </subcellularLocation>
</comment>
<dbReference type="Proteomes" id="UP000291343">
    <property type="component" value="Unassembled WGS sequence"/>
</dbReference>
<feature type="non-terminal residue" evidence="11">
    <location>
        <position position="451"/>
    </location>
</feature>
<evidence type="ECO:0000256" key="8">
    <source>
        <dbReference type="ARBA" id="ARBA00023170"/>
    </source>
</evidence>
<dbReference type="AlphaFoldDB" id="A0A482XR84"/>
<keyword evidence="9" id="KW-0807">Transducer</keyword>
<dbReference type="EMBL" id="QKKF02002849">
    <property type="protein sequence ID" value="RZF47990.1"/>
    <property type="molecule type" value="Genomic_DNA"/>
</dbReference>
<evidence type="ECO:0000256" key="7">
    <source>
        <dbReference type="ARBA" id="ARBA00023136"/>
    </source>
</evidence>
<dbReference type="PANTHER" id="PTHR21137">
    <property type="entry name" value="ODORANT RECEPTOR"/>
    <property type="match status" value="1"/>
</dbReference>
<dbReference type="PANTHER" id="PTHR21137:SF35">
    <property type="entry name" value="ODORANT RECEPTOR 19A-RELATED"/>
    <property type="match status" value="1"/>
</dbReference>
<keyword evidence="8" id="KW-0675">Receptor</keyword>
<keyword evidence="6 10" id="KW-1133">Transmembrane helix</keyword>
<organism evidence="11 12">
    <name type="scientific">Laodelphax striatellus</name>
    <name type="common">Small brown planthopper</name>
    <name type="synonym">Delphax striatella</name>
    <dbReference type="NCBI Taxonomy" id="195883"/>
    <lineage>
        <taxon>Eukaryota</taxon>
        <taxon>Metazoa</taxon>
        <taxon>Ecdysozoa</taxon>
        <taxon>Arthropoda</taxon>
        <taxon>Hexapoda</taxon>
        <taxon>Insecta</taxon>
        <taxon>Pterygota</taxon>
        <taxon>Neoptera</taxon>
        <taxon>Paraneoptera</taxon>
        <taxon>Hemiptera</taxon>
        <taxon>Auchenorrhyncha</taxon>
        <taxon>Fulgoroidea</taxon>
        <taxon>Delphacidae</taxon>
        <taxon>Criomorphinae</taxon>
        <taxon>Laodelphax</taxon>
    </lineage>
</organism>
<keyword evidence="5" id="KW-0552">Olfaction</keyword>
<evidence type="ECO:0000256" key="10">
    <source>
        <dbReference type="SAM" id="Phobius"/>
    </source>
</evidence>
<keyword evidence="12" id="KW-1185">Reference proteome</keyword>
<dbReference type="FunCoup" id="A0A482XR84">
    <property type="interactions" value="87"/>
</dbReference>
<feature type="transmembrane region" description="Helical" evidence="10">
    <location>
        <begin position="345"/>
        <end position="364"/>
    </location>
</feature>
<accession>A0A482XR84</accession>
<keyword evidence="4 10" id="KW-0812">Transmembrane</keyword>
<dbReference type="GO" id="GO:0005549">
    <property type="term" value="F:odorant binding"/>
    <property type="evidence" value="ECO:0007669"/>
    <property type="project" value="InterPro"/>
</dbReference>
<proteinExistence type="predicted"/>
<dbReference type="GO" id="GO:0007165">
    <property type="term" value="P:signal transduction"/>
    <property type="evidence" value="ECO:0007669"/>
    <property type="project" value="UniProtKB-KW"/>
</dbReference>
<protein>
    <recommendedName>
        <fullName evidence="13">Odorant receptor</fullName>
    </recommendedName>
</protein>
<feature type="transmembrane region" description="Helical" evidence="10">
    <location>
        <begin position="213"/>
        <end position="231"/>
    </location>
</feature>
<gene>
    <name evidence="11" type="ORF">LSTR_LSTR002056</name>
</gene>
<dbReference type="OrthoDB" id="6636866at2759"/>
<evidence type="ECO:0000256" key="1">
    <source>
        <dbReference type="ARBA" id="ARBA00004651"/>
    </source>
</evidence>
<evidence type="ECO:0000256" key="3">
    <source>
        <dbReference type="ARBA" id="ARBA00022606"/>
    </source>
</evidence>
<evidence type="ECO:0000256" key="5">
    <source>
        <dbReference type="ARBA" id="ARBA00022725"/>
    </source>
</evidence>